<dbReference type="STRING" id="1469647.BC351_31935"/>
<accession>A0A1V4HEX3</accession>
<dbReference type="EMBL" id="MBTG01000024">
    <property type="protein sequence ID" value="OPH53091.1"/>
    <property type="molecule type" value="Genomic_DNA"/>
</dbReference>
<sequence>MSQSKGIRNEIILHVGLHKTGTTSIQETLYLENNNQLLEKKGYLYPKCGPSNHSVSIYSIFCNDPTNYHINIRMGYSADEIKYVNEKYLSDLKTEIDDKKLSKLIISGEDISLLSLDNLNALKEHLTSIFSNNIKVIIYVRHPVQWVISTIQQFIKSGRQNYKDALIDMEKNIKSLFVDRIEKFTHVFGREFVNVYSFEEAVLNKFGPVGHFLSVIGMNQNELTEFNIVYANESISLIAVEIISYINEKLPLFRDGKMNELRSNGDINPFLNVKGFKFDIPYGLKEKILEKSREDIEWLKKNWGIDYSTVQIRQIDNFSPDLSEEIIEEIKQACFEVPESLRSLVVEYLQMKLMKNSVGN</sequence>
<dbReference type="RefSeq" id="WP_079415938.1">
    <property type="nucleotide sequence ID" value="NZ_MBTG01000024.1"/>
</dbReference>
<keyword evidence="2" id="KW-1185">Reference proteome</keyword>
<protein>
    <submittedName>
        <fullName evidence="1">Uncharacterized protein</fullName>
    </submittedName>
</protein>
<proteinExistence type="predicted"/>
<dbReference type="SUPFAM" id="SSF52540">
    <property type="entry name" value="P-loop containing nucleoside triphosphate hydrolases"/>
    <property type="match status" value="1"/>
</dbReference>
<dbReference type="AlphaFoldDB" id="A0A1V4HEX3"/>
<dbReference type="InterPro" id="IPR027417">
    <property type="entry name" value="P-loop_NTPase"/>
</dbReference>
<name>A0A1V4HEX3_9BACL</name>
<comment type="caution">
    <text evidence="1">The sequence shown here is derived from an EMBL/GenBank/DDBJ whole genome shotgun (WGS) entry which is preliminary data.</text>
</comment>
<reference evidence="2" key="1">
    <citation type="submission" date="2016-07" db="EMBL/GenBank/DDBJ databases">
        <authorList>
            <person name="Florea S."/>
            <person name="Webb J.S."/>
            <person name="Jaromczyk J."/>
            <person name="Schardl C.L."/>
        </authorList>
    </citation>
    <scope>NUCLEOTIDE SEQUENCE [LARGE SCALE GENOMIC DNA]</scope>
    <source>
        <strain evidence="2">CY1</strain>
    </source>
</reference>
<organism evidence="1 2">
    <name type="scientific">Paenibacillus ferrarius</name>
    <dbReference type="NCBI Taxonomy" id="1469647"/>
    <lineage>
        <taxon>Bacteria</taxon>
        <taxon>Bacillati</taxon>
        <taxon>Bacillota</taxon>
        <taxon>Bacilli</taxon>
        <taxon>Bacillales</taxon>
        <taxon>Paenibacillaceae</taxon>
        <taxon>Paenibacillus</taxon>
    </lineage>
</organism>
<dbReference type="Proteomes" id="UP000190626">
    <property type="component" value="Unassembled WGS sequence"/>
</dbReference>
<evidence type="ECO:0000313" key="1">
    <source>
        <dbReference type="EMBL" id="OPH53091.1"/>
    </source>
</evidence>
<dbReference type="OrthoDB" id="565403at2"/>
<dbReference type="Gene3D" id="3.40.50.300">
    <property type="entry name" value="P-loop containing nucleotide triphosphate hydrolases"/>
    <property type="match status" value="1"/>
</dbReference>
<evidence type="ECO:0000313" key="2">
    <source>
        <dbReference type="Proteomes" id="UP000190626"/>
    </source>
</evidence>
<gene>
    <name evidence="1" type="ORF">BC351_31935</name>
</gene>